<dbReference type="GO" id="GO:0006952">
    <property type="term" value="P:defense response"/>
    <property type="evidence" value="ECO:0007669"/>
    <property type="project" value="UniProtKB-KW"/>
</dbReference>
<evidence type="ECO:0000259" key="4">
    <source>
        <dbReference type="Pfam" id="PF18052"/>
    </source>
</evidence>
<evidence type="ECO:0000256" key="2">
    <source>
        <dbReference type="ARBA" id="ARBA00022741"/>
    </source>
</evidence>
<dbReference type="GO" id="GO:0000166">
    <property type="term" value="F:nucleotide binding"/>
    <property type="evidence" value="ECO:0007669"/>
    <property type="project" value="UniProtKB-KW"/>
</dbReference>
<reference evidence="5 6" key="1">
    <citation type="submission" date="2024-01" db="EMBL/GenBank/DDBJ databases">
        <title>The complete chloroplast genome sequence of Lithospermum erythrorhizon: insights into the phylogenetic relationship among Boraginaceae species and the maternal lineages of purple gromwells.</title>
        <authorList>
            <person name="Okada T."/>
            <person name="Watanabe K."/>
        </authorList>
    </citation>
    <scope>NUCLEOTIDE SEQUENCE [LARGE SCALE GENOMIC DNA]</scope>
</reference>
<dbReference type="InterPro" id="IPR041118">
    <property type="entry name" value="Rx_N"/>
</dbReference>
<dbReference type="Gene3D" id="1.20.5.4130">
    <property type="match status" value="1"/>
</dbReference>
<accession>A0AAV3R8B1</accession>
<evidence type="ECO:0000256" key="1">
    <source>
        <dbReference type="ARBA" id="ARBA00022737"/>
    </source>
</evidence>
<keyword evidence="3" id="KW-0611">Plant defense</keyword>
<sequence>MDMASVAVELALNQAHSVLGDHEFISNVENFKENLETEAVKGWLQIVEAIAIDVDDLLEEYAYEVLRETFEESQEKDREVSPQVFTSIVSVMVDKIKEINLSLERICQESVNIGLIQLIKNPSGEHELCLIGNYIHKLEILGRENDVN</sequence>
<dbReference type="Pfam" id="PF18052">
    <property type="entry name" value="Rx_N"/>
    <property type="match status" value="1"/>
</dbReference>
<dbReference type="EMBL" id="BAABME010025731">
    <property type="protein sequence ID" value="GAA0172634.1"/>
    <property type="molecule type" value="Genomic_DNA"/>
</dbReference>
<keyword evidence="6" id="KW-1185">Reference proteome</keyword>
<name>A0AAV3R8B1_LITER</name>
<evidence type="ECO:0000313" key="5">
    <source>
        <dbReference type="EMBL" id="GAA0172634.1"/>
    </source>
</evidence>
<evidence type="ECO:0000313" key="6">
    <source>
        <dbReference type="Proteomes" id="UP001454036"/>
    </source>
</evidence>
<dbReference type="Proteomes" id="UP001454036">
    <property type="component" value="Unassembled WGS sequence"/>
</dbReference>
<feature type="domain" description="Disease resistance N-terminal" evidence="4">
    <location>
        <begin position="23"/>
        <end position="74"/>
    </location>
</feature>
<comment type="caution">
    <text evidence="5">The sequence shown here is derived from an EMBL/GenBank/DDBJ whole genome shotgun (WGS) entry which is preliminary data.</text>
</comment>
<evidence type="ECO:0000256" key="3">
    <source>
        <dbReference type="ARBA" id="ARBA00022821"/>
    </source>
</evidence>
<protein>
    <recommendedName>
        <fullName evidence="4">Disease resistance N-terminal domain-containing protein</fullName>
    </recommendedName>
</protein>
<keyword evidence="1" id="KW-0677">Repeat</keyword>
<gene>
    <name evidence="5" type="ORF">LIER_41370</name>
</gene>
<keyword evidence="2" id="KW-0547">Nucleotide-binding</keyword>
<proteinExistence type="predicted"/>
<dbReference type="AlphaFoldDB" id="A0AAV3R8B1"/>
<organism evidence="5 6">
    <name type="scientific">Lithospermum erythrorhizon</name>
    <name type="common">Purple gromwell</name>
    <name type="synonym">Lithospermum officinale var. erythrorhizon</name>
    <dbReference type="NCBI Taxonomy" id="34254"/>
    <lineage>
        <taxon>Eukaryota</taxon>
        <taxon>Viridiplantae</taxon>
        <taxon>Streptophyta</taxon>
        <taxon>Embryophyta</taxon>
        <taxon>Tracheophyta</taxon>
        <taxon>Spermatophyta</taxon>
        <taxon>Magnoliopsida</taxon>
        <taxon>eudicotyledons</taxon>
        <taxon>Gunneridae</taxon>
        <taxon>Pentapetalae</taxon>
        <taxon>asterids</taxon>
        <taxon>lamiids</taxon>
        <taxon>Boraginales</taxon>
        <taxon>Boraginaceae</taxon>
        <taxon>Boraginoideae</taxon>
        <taxon>Lithospermeae</taxon>
        <taxon>Lithospermum</taxon>
    </lineage>
</organism>